<dbReference type="PANTHER" id="PTHR21180:SF32">
    <property type="entry name" value="ENDONUCLEASE_EXONUCLEASE_PHOSPHATASE FAMILY DOMAIN-CONTAINING PROTEIN 1"/>
    <property type="match status" value="1"/>
</dbReference>
<dbReference type="Pfam" id="PF12836">
    <property type="entry name" value="HHH_3"/>
    <property type="match status" value="1"/>
</dbReference>
<comment type="caution">
    <text evidence="4">The sequence shown here is derived from an EMBL/GenBank/DDBJ whole genome shotgun (WGS) entry which is preliminary data.</text>
</comment>
<dbReference type="InterPro" id="IPR003583">
    <property type="entry name" value="Hlx-hairpin-Hlx_DNA-bd_motif"/>
</dbReference>
<keyword evidence="2" id="KW-0732">Signal</keyword>
<dbReference type="SUPFAM" id="SSF47781">
    <property type="entry name" value="RuvA domain 2-like"/>
    <property type="match status" value="1"/>
</dbReference>
<dbReference type="GO" id="GO:0015628">
    <property type="term" value="P:protein secretion by the type II secretion system"/>
    <property type="evidence" value="ECO:0007669"/>
    <property type="project" value="TreeGrafter"/>
</dbReference>
<dbReference type="SMART" id="SM00278">
    <property type="entry name" value="HhH1"/>
    <property type="match status" value="2"/>
</dbReference>
<feature type="compositionally biased region" description="Polar residues" evidence="1">
    <location>
        <begin position="66"/>
        <end position="85"/>
    </location>
</feature>
<evidence type="ECO:0000256" key="1">
    <source>
        <dbReference type="SAM" id="MobiDB-lite"/>
    </source>
</evidence>
<evidence type="ECO:0000256" key="2">
    <source>
        <dbReference type="SAM" id="SignalP"/>
    </source>
</evidence>
<dbReference type="EMBL" id="PEHN01000008">
    <property type="protein sequence ID" value="PHZ27614.1"/>
    <property type="molecule type" value="Genomic_DNA"/>
</dbReference>
<feature type="signal peptide" evidence="2">
    <location>
        <begin position="1"/>
        <end position="25"/>
    </location>
</feature>
<dbReference type="GO" id="GO:0015627">
    <property type="term" value="C:type II protein secretion system complex"/>
    <property type="evidence" value="ECO:0007669"/>
    <property type="project" value="TreeGrafter"/>
</dbReference>
<feature type="domain" description="Helix-hairpin-helix DNA-binding motif class 1" evidence="3">
    <location>
        <begin position="94"/>
        <end position="113"/>
    </location>
</feature>
<name>A0A2G4U2Z1_YERBE</name>
<dbReference type="InterPro" id="IPR051675">
    <property type="entry name" value="Endo/Exo/Phosphatase_dom_1"/>
</dbReference>
<evidence type="ECO:0000313" key="5">
    <source>
        <dbReference type="Proteomes" id="UP000229378"/>
    </source>
</evidence>
<dbReference type="NCBIfam" id="TIGR00426">
    <property type="entry name" value="competence protein ComEA helix-hairpin-helix repeat region"/>
    <property type="match status" value="1"/>
</dbReference>
<dbReference type="AlphaFoldDB" id="A0A2G4U2Z1"/>
<dbReference type="RefSeq" id="WP_005272726.1">
    <property type="nucleotide sequence ID" value="NZ_CABHQB010000069.1"/>
</dbReference>
<accession>A0A2G4U2Z1</accession>
<gene>
    <name evidence="4" type="ORF">CS533_10350</name>
</gene>
<feature type="domain" description="Helix-hairpin-helix DNA-binding motif class 1" evidence="3">
    <location>
        <begin position="124"/>
        <end position="143"/>
    </location>
</feature>
<dbReference type="GO" id="GO:0006281">
    <property type="term" value="P:DNA repair"/>
    <property type="evidence" value="ECO:0007669"/>
    <property type="project" value="InterPro"/>
</dbReference>
<dbReference type="Proteomes" id="UP000229378">
    <property type="component" value="Unassembled WGS sequence"/>
</dbReference>
<dbReference type="InterPro" id="IPR004509">
    <property type="entry name" value="Competence_ComEA_HhH"/>
</dbReference>
<sequence>MKFIGKLFVIAALLVGINIPQIAYAAPASSTSAPQDKALNQSGDAAKHSPVKANNTLTKAAEKRSGQASTTVSAGNPSDNLPGQVNINSANAEQLAQQLSGIGKKKAEAIIAYREQFGPFTDAEQLLEVPGIGPSFLERNSRKLKM</sequence>
<dbReference type="Gene3D" id="1.10.150.280">
    <property type="entry name" value="AF1531-like domain"/>
    <property type="match status" value="1"/>
</dbReference>
<feature type="chain" id="PRO_5014991747" evidence="2">
    <location>
        <begin position="26"/>
        <end position="146"/>
    </location>
</feature>
<protein>
    <submittedName>
        <fullName evidence="4">Transporter</fullName>
    </submittedName>
</protein>
<feature type="region of interest" description="Disordered" evidence="1">
    <location>
        <begin position="30"/>
        <end position="85"/>
    </location>
</feature>
<evidence type="ECO:0000313" key="4">
    <source>
        <dbReference type="EMBL" id="PHZ27614.1"/>
    </source>
</evidence>
<proteinExistence type="predicted"/>
<dbReference type="InterPro" id="IPR010994">
    <property type="entry name" value="RuvA_2-like"/>
</dbReference>
<organism evidence="4 5">
    <name type="scientific">Yersinia bercovieri</name>
    <dbReference type="NCBI Taxonomy" id="634"/>
    <lineage>
        <taxon>Bacteria</taxon>
        <taxon>Pseudomonadati</taxon>
        <taxon>Pseudomonadota</taxon>
        <taxon>Gammaproteobacteria</taxon>
        <taxon>Enterobacterales</taxon>
        <taxon>Yersiniaceae</taxon>
        <taxon>Yersinia</taxon>
    </lineage>
</organism>
<dbReference type="GO" id="GO:0003677">
    <property type="term" value="F:DNA binding"/>
    <property type="evidence" value="ECO:0007669"/>
    <property type="project" value="InterPro"/>
</dbReference>
<evidence type="ECO:0000259" key="3">
    <source>
        <dbReference type="SMART" id="SM00278"/>
    </source>
</evidence>
<dbReference type="PANTHER" id="PTHR21180">
    <property type="entry name" value="ENDONUCLEASE/EXONUCLEASE/PHOSPHATASE FAMILY DOMAIN-CONTAINING PROTEIN 1"/>
    <property type="match status" value="1"/>
</dbReference>
<reference evidence="4 5" key="1">
    <citation type="submission" date="2017-10" db="EMBL/GenBank/DDBJ databases">
        <authorList>
            <person name="Banno H."/>
            <person name="Chua N.-H."/>
        </authorList>
    </citation>
    <scope>NUCLEOTIDE SEQUENCE [LARGE SCALE GENOMIC DNA]</scope>
    <source>
        <strain evidence="4 5">SCPM-O-B-7607</strain>
    </source>
</reference>